<comment type="subcellular location">
    <subcellularLocation>
        <location evidence="1">Membrane</location>
        <topology evidence="1">Multi-pass membrane protein</topology>
    </subcellularLocation>
</comment>
<dbReference type="GO" id="GO:0015141">
    <property type="term" value="F:succinate transmembrane transporter activity"/>
    <property type="evidence" value="ECO:0007669"/>
    <property type="project" value="UniProtKB-ARBA"/>
</dbReference>
<dbReference type="Proteomes" id="UP000005631">
    <property type="component" value="Chromosome"/>
</dbReference>
<evidence type="ECO:0000256" key="2">
    <source>
        <dbReference type="ARBA" id="ARBA00022448"/>
    </source>
</evidence>
<keyword evidence="2" id="KW-0813">Transport</keyword>
<keyword evidence="3 6" id="KW-0812">Transmembrane</keyword>
<gene>
    <name evidence="7" type="ordered locus">Oweho_0499</name>
</gene>
<dbReference type="HOGENOM" id="CLU_005170_0_0_10"/>
<feature type="transmembrane region" description="Helical" evidence="6">
    <location>
        <begin position="38"/>
        <end position="62"/>
    </location>
</feature>
<keyword evidence="8" id="KW-1185">Reference proteome</keyword>
<feature type="transmembrane region" description="Helical" evidence="6">
    <location>
        <begin position="409"/>
        <end position="427"/>
    </location>
</feature>
<feature type="transmembrane region" description="Helical" evidence="6">
    <location>
        <begin position="74"/>
        <end position="92"/>
    </location>
</feature>
<feature type="transmembrane region" description="Helical" evidence="6">
    <location>
        <begin position="385"/>
        <end position="403"/>
    </location>
</feature>
<evidence type="ECO:0000256" key="5">
    <source>
        <dbReference type="ARBA" id="ARBA00023136"/>
    </source>
</evidence>
<protein>
    <submittedName>
        <fullName evidence="7">Anion transporter</fullName>
    </submittedName>
</protein>
<dbReference type="RefSeq" id="WP_014200876.1">
    <property type="nucleotide sequence ID" value="NC_016599.1"/>
</dbReference>
<dbReference type="InterPro" id="IPR001898">
    <property type="entry name" value="SLC13A/DASS"/>
</dbReference>
<evidence type="ECO:0000256" key="6">
    <source>
        <dbReference type="SAM" id="Phobius"/>
    </source>
</evidence>
<keyword evidence="5 6" id="KW-0472">Membrane</keyword>
<dbReference type="STRING" id="926562.Oweho_0499"/>
<reference evidence="7 8" key="1">
    <citation type="journal article" date="2012" name="Stand. Genomic Sci.">
        <title>Genome sequence of the orange-pigmented seawater bacterium Owenweeksia hongkongensis type strain (UST20020801(T)).</title>
        <authorList>
            <person name="Riedel T."/>
            <person name="Held B."/>
            <person name="Nolan M."/>
            <person name="Lucas S."/>
            <person name="Lapidus A."/>
            <person name="Tice H."/>
            <person name="Del Rio T.G."/>
            <person name="Cheng J.F."/>
            <person name="Han C."/>
            <person name="Tapia R."/>
            <person name="Goodwin L.A."/>
            <person name="Pitluck S."/>
            <person name="Liolios K."/>
            <person name="Mavromatis K."/>
            <person name="Pagani I."/>
            <person name="Ivanova N."/>
            <person name="Mikhailova N."/>
            <person name="Pati A."/>
            <person name="Chen A."/>
            <person name="Palaniappan K."/>
            <person name="Rohde M."/>
            <person name="Tindall B.J."/>
            <person name="Detter J.C."/>
            <person name="Goker M."/>
            <person name="Woyke T."/>
            <person name="Bristow J."/>
            <person name="Eisen J.A."/>
            <person name="Markowitz V."/>
            <person name="Hugenholtz P."/>
            <person name="Klenk H.P."/>
            <person name="Kyrpides N.C."/>
        </authorList>
    </citation>
    <scope>NUCLEOTIDE SEQUENCE</scope>
    <source>
        <strain evidence="8">DSM 17368 / JCM 12287 / NRRL B-23963</strain>
    </source>
</reference>
<proteinExistence type="predicted"/>
<feature type="transmembrane region" description="Helical" evidence="6">
    <location>
        <begin position="448"/>
        <end position="467"/>
    </location>
</feature>
<feature type="transmembrane region" description="Helical" evidence="6">
    <location>
        <begin position="288"/>
        <end position="307"/>
    </location>
</feature>
<dbReference type="eggNOG" id="COG0471">
    <property type="taxonomic scope" value="Bacteria"/>
</dbReference>
<dbReference type="CDD" id="cd01115">
    <property type="entry name" value="SLC13_permease"/>
    <property type="match status" value="1"/>
</dbReference>
<dbReference type="NCBIfam" id="TIGR00785">
    <property type="entry name" value="dass"/>
    <property type="match status" value="1"/>
</dbReference>
<dbReference type="OrthoDB" id="9766267at2"/>
<dbReference type="KEGG" id="oho:Oweho_0499"/>
<dbReference type="PANTHER" id="PTHR10283">
    <property type="entry name" value="SOLUTE CARRIER FAMILY 13 MEMBER"/>
    <property type="match status" value="1"/>
</dbReference>
<evidence type="ECO:0000313" key="8">
    <source>
        <dbReference type="Proteomes" id="UP000005631"/>
    </source>
</evidence>
<feature type="transmembrane region" description="Helical" evidence="6">
    <location>
        <begin position="130"/>
        <end position="152"/>
    </location>
</feature>
<keyword evidence="4 6" id="KW-1133">Transmembrane helix</keyword>
<evidence type="ECO:0000256" key="1">
    <source>
        <dbReference type="ARBA" id="ARBA00004141"/>
    </source>
</evidence>
<dbReference type="AlphaFoldDB" id="G8QZS1"/>
<feature type="transmembrane region" description="Helical" evidence="6">
    <location>
        <begin position="164"/>
        <end position="187"/>
    </location>
</feature>
<feature type="transmembrane region" description="Helical" evidence="6">
    <location>
        <begin position="207"/>
        <end position="228"/>
    </location>
</feature>
<dbReference type="InterPro" id="IPR031312">
    <property type="entry name" value="Na/sul_symport_CS"/>
</dbReference>
<feature type="transmembrane region" description="Helical" evidence="6">
    <location>
        <begin position="361"/>
        <end position="378"/>
    </location>
</feature>
<evidence type="ECO:0000256" key="3">
    <source>
        <dbReference type="ARBA" id="ARBA00022692"/>
    </source>
</evidence>
<dbReference type="EMBL" id="CP003156">
    <property type="protein sequence ID" value="AEV31515.1"/>
    <property type="molecule type" value="Genomic_DNA"/>
</dbReference>
<evidence type="ECO:0000313" key="7">
    <source>
        <dbReference type="EMBL" id="AEV31515.1"/>
    </source>
</evidence>
<dbReference type="GO" id="GO:0005886">
    <property type="term" value="C:plasma membrane"/>
    <property type="evidence" value="ECO:0007669"/>
    <property type="project" value="TreeGrafter"/>
</dbReference>
<dbReference type="PANTHER" id="PTHR10283:SF82">
    <property type="entry name" value="SOLUTE CARRIER FAMILY 13 MEMBER 2"/>
    <property type="match status" value="1"/>
</dbReference>
<evidence type="ECO:0000256" key="4">
    <source>
        <dbReference type="ARBA" id="ARBA00022989"/>
    </source>
</evidence>
<dbReference type="Pfam" id="PF00939">
    <property type="entry name" value="Na_sulph_symp"/>
    <property type="match status" value="1"/>
</dbReference>
<accession>G8QZS1</accession>
<name>G8QZS1_OWEHD</name>
<sequence length="471" mass="51287">MKNRWISLAIGPLLFLICLALGGDNMQVRMIASVLWMLAWWIGGAIPVGVTALLPIILFPMLGILDLKATTANYANPVIYLFLGGFILGLAIEKWNLHKRIALNIINLSGEKPNRIILGSMLATALLSMWISNTATAVMMLPIGMSVVSLLGDKIKDGKAGRNFGITLMLGIAYSANIGGITTLIGTPPNLVLASIVSDSGLPPIDFSTWLIFALPLVIVLFTSTYLISTKVIFPIRLDKIEGIGTLIKQELKELGKLESGEKRVLIIMVSTALLWIFRAQLNKIEWLSTLSDTTIAILASVVLFVVPDTRSKEPLLKWQDTEKLPWGILLLFGGGISVAKGMEVTNIVELLGNWISQNSTPHVFVLVLIICALALFLTEVMSNVALVSVFIPVSFVIAQSFGLNEMQLAIPLTIAASCAFMFPISTPPNAIVFSSGYLKMGDMAKTGILLNIASIIIISIYCYWFIPYFF</sequence>
<dbReference type="PROSITE" id="PS01271">
    <property type="entry name" value="NA_SULFATE"/>
    <property type="match status" value="1"/>
</dbReference>
<organism evidence="7 8">
    <name type="scientific">Owenweeksia hongkongensis (strain DSM 17368 / CIP 108786 / JCM 12287 / NRRL B-23963 / UST20020801)</name>
    <dbReference type="NCBI Taxonomy" id="926562"/>
    <lineage>
        <taxon>Bacteria</taxon>
        <taxon>Pseudomonadati</taxon>
        <taxon>Bacteroidota</taxon>
        <taxon>Flavobacteriia</taxon>
        <taxon>Flavobacteriales</taxon>
        <taxon>Owenweeksiaceae</taxon>
        <taxon>Owenweeksia</taxon>
    </lineage>
</organism>